<gene>
    <name evidence="2" type="ORF">BWR60_06945</name>
</gene>
<dbReference type="SUPFAM" id="SSF55729">
    <property type="entry name" value="Acyl-CoA N-acyltransferases (Nat)"/>
    <property type="match status" value="1"/>
</dbReference>
<dbReference type="CDD" id="cd04301">
    <property type="entry name" value="NAT_SF"/>
    <property type="match status" value="1"/>
</dbReference>
<evidence type="ECO:0000313" key="3">
    <source>
        <dbReference type="Proteomes" id="UP000196655"/>
    </source>
</evidence>
<dbReference type="OrthoDB" id="9799154at2"/>
<reference evidence="3" key="1">
    <citation type="submission" date="2017-05" db="EMBL/GenBank/DDBJ databases">
        <authorList>
            <person name="Macchi M."/>
            <person name="Festa S."/>
            <person name="Coppotelli B.M."/>
            <person name="Morelli I.S."/>
        </authorList>
    </citation>
    <scope>NUCLEOTIDE SEQUENCE [LARGE SCALE GENOMIC DNA]</scope>
    <source>
        <strain evidence="3">I</strain>
    </source>
</reference>
<proteinExistence type="predicted"/>
<protein>
    <recommendedName>
        <fullName evidence="1">N-acetyltransferase domain-containing protein</fullName>
    </recommendedName>
</protein>
<dbReference type="InterPro" id="IPR016181">
    <property type="entry name" value="Acyl_CoA_acyltransferase"/>
</dbReference>
<evidence type="ECO:0000259" key="1">
    <source>
        <dbReference type="PROSITE" id="PS51186"/>
    </source>
</evidence>
<name>A0A211ZS90_9PROT</name>
<feature type="domain" description="N-acetyltransferase" evidence="1">
    <location>
        <begin position="12"/>
        <end position="185"/>
    </location>
</feature>
<sequence length="189" mass="20610">MPARSRRATRADMIRRAILADAPAIARIHVQAWQETYRGLVPDEYLDRMTVTQRERGHERSLAYEDGTATFLALAPTPAGGAVPVGFALCGRARGAPGYGWGEIYALYLLDRAKGKGHGRALMAASSAWFAERGMTPFMLWALTANFRATGFYRHLGGEAYADRLEQFGGAVLAESAFRFDRPIAAAAA</sequence>
<dbReference type="Gene3D" id="3.40.630.30">
    <property type="match status" value="1"/>
</dbReference>
<dbReference type="EMBL" id="NHON01000009">
    <property type="protein sequence ID" value="OWJ67937.1"/>
    <property type="molecule type" value="Genomic_DNA"/>
</dbReference>
<dbReference type="GO" id="GO:0016747">
    <property type="term" value="F:acyltransferase activity, transferring groups other than amino-acyl groups"/>
    <property type="evidence" value="ECO:0007669"/>
    <property type="project" value="InterPro"/>
</dbReference>
<dbReference type="Pfam" id="PF00583">
    <property type="entry name" value="Acetyltransf_1"/>
    <property type="match status" value="1"/>
</dbReference>
<evidence type="ECO:0000313" key="2">
    <source>
        <dbReference type="EMBL" id="OWJ67937.1"/>
    </source>
</evidence>
<comment type="caution">
    <text evidence="2">The sequence shown here is derived from an EMBL/GenBank/DDBJ whole genome shotgun (WGS) entry which is preliminary data.</text>
</comment>
<dbReference type="STRING" id="1122125.GCA_000423185_04620"/>
<accession>A0A211ZS90</accession>
<dbReference type="PROSITE" id="PS51186">
    <property type="entry name" value="GNAT"/>
    <property type="match status" value="1"/>
</dbReference>
<dbReference type="AlphaFoldDB" id="A0A211ZS90"/>
<keyword evidence="3" id="KW-1185">Reference proteome</keyword>
<dbReference type="InterPro" id="IPR000182">
    <property type="entry name" value="GNAT_dom"/>
</dbReference>
<dbReference type="Proteomes" id="UP000196655">
    <property type="component" value="Unassembled WGS sequence"/>
</dbReference>
<organism evidence="2 3">
    <name type="scientific">Inquilinus limosus</name>
    <dbReference type="NCBI Taxonomy" id="171674"/>
    <lineage>
        <taxon>Bacteria</taxon>
        <taxon>Pseudomonadati</taxon>
        <taxon>Pseudomonadota</taxon>
        <taxon>Alphaproteobacteria</taxon>
        <taxon>Rhodospirillales</taxon>
        <taxon>Rhodospirillaceae</taxon>
        <taxon>Inquilinus</taxon>
    </lineage>
</organism>